<dbReference type="GO" id="GO:0016810">
    <property type="term" value="F:hydrolase activity, acting on carbon-nitrogen (but not peptide) bonds"/>
    <property type="evidence" value="ECO:0007669"/>
    <property type="project" value="InterPro"/>
</dbReference>
<dbReference type="EMBL" id="JACLYU010000022">
    <property type="protein sequence ID" value="MBM6700291.1"/>
    <property type="molecule type" value="Genomic_DNA"/>
</dbReference>
<dbReference type="Gene3D" id="3.20.20.370">
    <property type="entry name" value="Glycoside hydrolase/deacetylase"/>
    <property type="match status" value="1"/>
</dbReference>
<reference evidence="5" key="1">
    <citation type="submission" date="2020-08" db="EMBL/GenBank/DDBJ databases">
        <authorList>
            <person name="Cejkova D."/>
            <person name="Kubasova T."/>
            <person name="Jahodarova E."/>
            <person name="Rychlik I."/>
        </authorList>
    </citation>
    <scope>NUCLEOTIDE SEQUENCE</scope>
    <source>
        <strain evidence="5">An836</strain>
    </source>
</reference>
<protein>
    <submittedName>
        <fullName evidence="5">Polysaccharide deacetylase family protein</fullName>
    </submittedName>
</protein>
<reference evidence="5" key="2">
    <citation type="journal article" date="2021" name="Sci. Rep.">
        <title>The distribution of antibiotic resistance genes in chicken gut microbiota commensals.</title>
        <authorList>
            <person name="Juricova H."/>
            <person name="Matiasovicova J."/>
            <person name="Kubasova T."/>
            <person name="Cejkova D."/>
            <person name="Rychlik I."/>
        </authorList>
    </citation>
    <scope>NUCLEOTIDE SEQUENCE</scope>
    <source>
        <strain evidence="5">An836</strain>
    </source>
</reference>
<dbReference type="SUPFAM" id="SSF88713">
    <property type="entry name" value="Glycoside hydrolase/deacetylase"/>
    <property type="match status" value="1"/>
</dbReference>
<evidence type="ECO:0000256" key="3">
    <source>
        <dbReference type="SAM" id="Phobius"/>
    </source>
</evidence>
<feature type="domain" description="NodB homology" evidence="4">
    <location>
        <begin position="214"/>
        <end position="392"/>
    </location>
</feature>
<keyword evidence="3" id="KW-0472">Membrane</keyword>
<dbReference type="InterPro" id="IPR050248">
    <property type="entry name" value="Polysacc_deacetylase_ArnD"/>
</dbReference>
<dbReference type="CDD" id="cd10917">
    <property type="entry name" value="CE4_NodB_like_6s_7s"/>
    <property type="match status" value="1"/>
</dbReference>
<dbReference type="GO" id="GO:0046872">
    <property type="term" value="F:metal ion binding"/>
    <property type="evidence" value="ECO:0007669"/>
    <property type="project" value="UniProtKB-KW"/>
</dbReference>
<evidence type="ECO:0000313" key="5">
    <source>
        <dbReference type="EMBL" id="MBM6700291.1"/>
    </source>
</evidence>
<dbReference type="InterPro" id="IPR002509">
    <property type="entry name" value="NODB_dom"/>
</dbReference>
<sequence>MEELFFGTSATGATDPGNRRRRRRRGIIAAIVAVAIVLAAAAGTGGWLLWDLRLRPVPVSFNGTVVDVRVGDTLAGALADHGDFGAKPGRLLSIAGKPIAGHRGGPVRAEVDGRTVTLADLKATRPAEGMRVTLRDGEDRTEAHEERVVAIAHRDDPADVADGGIVQLHIPGKDGSKKVWVGKVSGATVDKAVLEQPQDGRTTAFTPSPPAGRKVIALTFDDGPSQYTPRMLDILKEKGAKATFFNLGGQAAQMPGVVARMVKEGHQVASHSDTHPNMPTMETKALRAELTAGFDHLAQAGSDSRMFRAPYGAFTNADWDRAGDLISTNVLWSIDTLDWKRPGAQAIHDAVVQHAYSGAVVLMHTGGGDRSQDVEALPGIIDDLRAQGYEFVTVGELMAMDQQHRFPDWACDGQLPPDGAAG</sequence>
<dbReference type="PROSITE" id="PS51677">
    <property type="entry name" value="NODB"/>
    <property type="match status" value="1"/>
</dbReference>
<feature type="transmembrane region" description="Helical" evidence="3">
    <location>
        <begin position="27"/>
        <end position="50"/>
    </location>
</feature>
<gene>
    <name evidence="5" type="ORF">H7U32_08310</name>
</gene>
<keyword evidence="3" id="KW-1133">Transmembrane helix</keyword>
<evidence type="ECO:0000256" key="1">
    <source>
        <dbReference type="ARBA" id="ARBA00022723"/>
    </source>
</evidence>
<evidence type="ECO:0000313" key="6">
    <source>
        <dbReference type="Proteomes" id="UP000718821"/>
    </source>
</evidence>
<dbReference type="InterPro" id="IPR011330">
    <property type="entry name" value="Glyco_hydro/deAcase_b/a-brl"/>
</dbReference>
<evidence type="ECO:0000256" key="2">
    <source>
        <dbReference type="ARBA" id="ARBA00022801"/>
    </source>
</evidence>
<organism evidence="5 6">
    <name type="scientific">Bifidobacterium pullorum subsp. saeculare</name>
    <dbReference type="NCBI Taxonomy" id="78257"/>
    <lineage>
        <taxon>Bacteria</taxon>
        <taxon>Bacillati</taxon>
        <taxon>Actinomycetota</taxon>
        <taxon>Actinomycetes</taxon>
        <taxon>Bifidobacteriales</taxon>
        <taxon>Bifidobacteriaceae</taxon>
        <taxon>Bifidobacterium</taxon>
    </lineage>
</organism>
<dbReference type="PANTHER" id="PTHR10587">
    <property type="entry name" value="GLYCOSYL TRANSFERASE-RELATED"/>
    <property type="match status" value="1"/>
</dbReference>
<keyword evidence="1" id="KW-0479">Metal-binding</keyword>
<keyword evidence="6" id="KW-1185">Reference proteome</keyword>
<keyword evidence="2" id="KW-0378">Hydrolase</keyword>
<accession>A0A938WYK8</accession>
<dbReference type="AlphaFoldDB" id="A0A938WYK8"/>
<dbReference type="PANTHER" id="PTHR10587:SF133">
    <property type="entry name" value="CHITIN DEACETYLASE 1-RELATED"/>
    <property type="match status" value="1"/>
</dbReference>
<dbReference type="Proteomes" id="UP000718821">
    <property type="component" value="Unassembled WGS sequence"/>
</dbReference>
<proteinExistence type="predicted"/>
<evidence type="ECO:0000259" key="4">
    <source>
        <dbReference type="PROSITE" id="PS51677"/>
    </source>
</evidence>
<dbReference type="GO" id="GO:0016020">
    <property type="term" value="C:membrane"/>
    <property type="evidence" value="ECO:0007669"/>
    <property type="project" value="TreeGrafter"/>
</dbReference>
<keyword evidence="3" id="KW-0812">Transmembrane</keyword>
<name>A0A938WYK8_9BIFI</name>
<dbReference type="Pfam" id="PF01522">
    <property type="entry name" value="Polysacc_deac_1"/>
    <property type="match status" value="1"/>
</dbReference>
<dbReference type="GO" id="GO:0005975">
    <property type="term" value="P:carbohydrate metabolic process"/>
    <property type="evidence" value="ECO:0007669"/>
    <property type="project" value="InterPro"/>
</dbReference>
<comment type="caution">
    <text evidence="5">The sequence shown here is derived from an EMBL/GenBank/DDBJ whole genome shotgun (WGS) entry which is preliminary data.</text>
</comment>